<feature type="compositionally biased region" description="Polar residues" evidence="1">
    <location>
        <begin position="16"/>
        <end position="39"/>
    </location>
</feature>
<evidence type="ECO:0000313" key="2">
    <source>
        <dbReference type="EMBL" id="GMH27139.1"/>
    </source>
</evidence>
<feature type="compositionally biased region" description="Basic residues" evidence="1">
    <location>
        <begin position="43"/>
        <end position="53"/>
    </location>
</feature>
<name>A0AAD3TDX7_NEPGR</name>
<comment type="caution">
    <text evidence="2">The sequence shown here is derived from an EMBL/GenBank/DDBJ whole genome shotgun (WGS) entry which is preliminary data.</text>
</comment>
<protein>
    <submittedName>
        <fullName evidence="2">Uncharacterized protein</fullName>
    </submittedName>
</protein>
<reference evidence="2" key="1">
    <citation type="submission" date="2023-05" db="EMBL/GenBank/DDBJ databases">
        <title>Nepenthes gracilis genome sequencing.</title>
        <authorList>
            <person name="Fukushima K."/>
        </authorList>
    </citation>
    <scope>NUCLEOTIDE SEQUENCE</scope>
    <source>
        <strain evidence="2">SING2019-196</strain>
    </source>
</reference>
<dbReference type="AlphaFoldDB" id="A0AAD3TDX7"/>
<proteinExistence type="predicted"/>
<gene>
    <name evidence="2" type="ORF">Nepgr_028982</name>
</gene>
<evidence type="ECO:0000256" key="1">
    <source>
        <dbReference type="SAM" id="MobiDB-lite"/>
    </source>
</evidence>
<feature type="region of interest" description="Disordered" evidence="1">
    <location>
        <begin position="1"/>
        <end position="77"/>
    </location>
</feature>
<sequence>MGKAKGKTHTAIAGSGSPQNAVSQHKWATQSCSPASTQVQASRRQRGSARHRRPAEVAARRKSAHNGEMRRVTPVGEVTRKLGRSIVGEMR</sequence>
<evidence type="ECO:0000313" key="3">
    <source>
        <dbReference type="Proteomes" id="UP001279734"/>
    </source>
</evidence>
<dbReference type="Proteomes" id="UP001279734">
    <property type="component" value="Unassembled WGS sequence"/>
</dbReference>
<dbReference type="EMBL" id="BSYO01000032">
    <property type="protein sequence ID" value="GMH27139.1"/>
    <property type="molecule type" value="Genomic_DNA"/>
</dbReference>
<organism evidence="2 3">
    <name type="scientific">Nepenthes gracilis</name>
    <name type="common">Slender pitcher plant</name>
    <dbReference type="NCBI Taxonomy" id="150966"/>
    <lineage>
        <taxon>Eukaryota</taxon>
        <taxon>Viridiplantae</taxon>
        <taxon>Streptophyta</taxon>
        <taxon>Embryophyta</taxon>
        <taxon>Tracheophyta</taxon>
        <taxon>Spermatophyta</taxon>
        <taxon>Magnoliopsida</taxon>
        <taxon>eudicotyledons</taxon>
        <taxon>Gunneridae</taxon>
        <taxon>Pentapetalae</taxon>
        <taxon>Caryophyllales</taxon>
        <taxon>Nepenthaceae</taxon>
        <taxon>Nepenthes</taxon>
    </lineage>
</organism>
<accession>A0AAD3TDX7</accession>
<feature type="compositionally biased region" description="Basic and acidic residues" evidence="1">
    <location>
        <begin position="54"/>
        <end position="71"/>
    </location>
</feature>
<keyword evidence="3" id="KW-1185">Reference proteome</keyword>